<dbReference type="KEGG" id="spar:SPRG_11265"/>
<organism evidence="1 2">
    <name type="scientific">Saprolegnia parasitica (strain CBS 223.65)</name>
    <dbReference type="NCBI Taxonomy" id="695850"/>
    <lineage>
        <taxon>Eukaryota</taxon>
        <taxon>Sar</taxon>
        <taxon>Stramenopiles</taxon>
        <taxon>Oomycota</taxon>
        <taxon>Saprolegniomycetes</taxon>
        <taxon>Saprolegniales</taxon>
        <taxon>Saprolegniaceae</taxon>
        <taxon>Saprolegnia</taxon>
    </lineage>
</organism>
<dbReference type="RefSeq" id="XP_012205466.1">
    <property type="nucleotide sequence ID" value="XM_012350076.1"/>
</dbReference>
<dbReference type="AlphaFoldDB" id="A0A067BZY6"/>
<protein>
    <submittedName>
        <fullName evidence="1">Uncharacterized protein</fullName>
    </submittedName>
</protein>
<keyword evidence="2" id="KW-1185">Reference proteome</keyword>
<gene>
    <name evidence="1" type="ORF">SPRG_11265</name>
</gene>
<accession>A0A067BZY6</accession>
<dbReference type="OrthoDB" id="72216at2759"/>
<dbReference type="GeneID" id="24133313"/>
<sequence>MLDDSTLLDLLVFPDALDDAAYASSGVRSSEEFKRRERARKVQYRKRLKDEATNLAQLAHRLACDRDRLLLRQQERRSTKKLPSERDAIARWSVNVKELQAHNAAAMHLNQSLRESLRHQINLAMSYQRTLFHMNLALAKGDRRSSIYRMLHAHLHEGVHGEIRSMWERATASENQCHVTLNASQTDIAHVDVIRCSRRHGVSRGDATDAIWRRLTGESTQNVPLTRIAQRLETLDRATCCTRIYFCDATAPFALNVVQHRYDFPDKHVVVYRSLETPLSDVFQHDVLQWHVMCWVEVTADGDDTRICEYIRYKQVGAGGILPLLLGCTSRPWLT</sequence>
<dbReference type="VEuPathDB" id="FungiDB:SPRG_11265"/>
<dbReference type="Proteomes" id="UP000030745">
    <property type="component" value="Unassembled WGS sequence"/>
</dbReference>
<dbReference type="OMA" id="ICEYIRY"/>
<reference evidence="1 2" key="1">
    <citation type="journal article" date="2013" name="PLoS Genet.">
        <title>Distinctive expansion of potential virulence genes in the genome of the oomycete fish pathogen Saprolegnia parasitica.</title>
        <authorList>
            <person name="Jiang R.H."/>
            <person name="de Bruijn I."/>
            <person name="Haas B.J."/>
            <person name="Belmonte R."/>
            <person name="Lobach L."/>
            <person name="Christie J."/>
            <person name="van den Ackerveken G."/>
            <person name="Bottin A."/>
            <person name="Bulone V."/>
            <person name="Diaz-Moreno S.M."/>
            <person name="Dumas B."/>
            <person name="Fan L."/>
            <person name="Gaulin E."/>
            <person name="Govers F."/>
            <person name="Grenville-Briggs L.J."/>
            <person name="Horner N.R."/>
            <person name="Levin J.Z."/>
            <person name="Mammella M."/>
            <person name="Meijer H.J."/>
            <person name="Morris P."/>
            <person name="Nusbaum C."/>
            <person name="Oome S."/>
            <person name="Phillips A.J."/>
            <person name="van Rooyen D."/>
            <person name="Rzeszutek E."/>
            <person name="Saraiva M."/>
            <person name="Secombes C.J."/>
            <person name="Seidl M.F."/>
            <person name="Snel B."/>
            <person name="Stassen J.H."/>
            <person name="Sykes S."/>
            <person name="Tripathy S."/>
            <person name="van den Berg H."/>
            <person name="Vega-Arreguin J.C."/>
            <person name="Wawra S."/>
            <person name="Young S.K."/>
            <person name="Zeng Q."/>
            <person name="Dieguez-Uribeondo J."/>
            <person name="Russ C."/>
            <person name="Tyler B.M."/>
            <person name="van West P."/>
        </authorList>
    </citation>
    <scope>NUCLEOTIDE SEQUENCE [LARGE SCALE GENOMIC DNA]</scope>
    <source>
        <strain evidence="1 2">CBS 223.65</strain>
    </source>
</reference>
<evidence type="ECO:0000313" key="2">
    <source>
        <dbReference type="Proteomes" id="UP000030745"/>
    </source>
</evidence>
<dbReference type="EMBL" id="KK583249">
    <property type="protein sequence ID" value="KDO23833.1"/>
    <property type="molecule type" value="Genomic_DNA"/>
</dbReference>
<name>A0A067BZY6_SAPPC</name>
<proteinExistence type="predicted"/>
<evidence type="ECO:0000313" key="1">
    <source>
        <dbReference type="EMBL" id="KDO23833.1"/>
    </source>
</evidence>